<feature type="transmembrane region" description="Helical" evidence="8">
    <location>
        <begin position="64"/>
        <end position="82"/>
    </location>
</feature>
<evidence type="ECO:0000256" key="8">
    <source>
        <dbReference type="HAMAP-Rule" id="MF_01521"/>
    </source>
</evidence>
<dbReference type="PANTHER" id="PTHR35529:SF1">
    <property type="entry name" value="MANGANESE EFFLUX PUMP MNTP-RELATED"/>
    <property type="match status" value="1"/>
</dbReference>
<dbReference type="Proteomes" id="UP000609849">
    <property type="component" value="Unassembled WGS sequence"/>
</dbReference>
<evidence type="ECO:0000256" key="6">
    <source>
        <dbReference type="ARBA" id="ARBA00023136"/>
    </source>
</evidence>
<gene>
    <name evidence="8" type="primary">mntP</name>
    <name evidence="9" type="ORF">H8923_12250</name>
</gene>
<evidence type="ECO:0000256" key="7">
    <source>
        <dbReference type="ARBA" id="ARBA00023211"/>
    </source>
</evidence>
<dbReference type="PANTHER" id="PTHR35529">
    <property type="entry name" value="MANGANESE EFFLUX PUMP MNTP-RELATED"/>
    <property type="match status" value="1"/>
</dbReference>
<accession>A0ABR7JRY2</accession>
<sequence>MSLLELFILAVGLSMDAFAVAVCKGLSMREVSIKKAGIVGLYFGGFQAGMPLIGYFLGLQFKDYIMSVDHWIAFILLSFLGIKMIQEALSKEDDEDEKQDENEMLSFKNMSVLAIATSIDALAVGITLAFLQVDIVPAVSFIGIITFVLSIIGVKIGNVFGIKYKSKAEFVGGIILIFMGVKILLEHLGIIG</sequence>
<dbReference type="InterPro" id="IPR022929">
    <property type="entry name" value="Put_MntP"/>
</dbReference>
<feature type="transmembrane region" description="Helical" evidence="8">
    <location>
        <begin position="138"/>
        <end position="158"/>
    </location>
</feature>
<comment type="subcellular location">
    <subcellularLocation>
        <location evidence="8">Cell membrane</location>
        <topology evidence="8">Multi-pass membrane protein</topology>
    </subcellularLocation>
</comment>
<evidence type="ECO:0000256" key="5">
    <source>
        <dbReference type="ARBA" id="ARBA00023065"/>
    </source>
</evidence>
<keyword evidence="7 8" id="KW-0464">Manganese</keyword>
<keyword evidence="2 8" id="KW-1003">Cell membrane</keyword>
<keyword evidence="10" id="KW-1185">Reference proteome</keyword>
<feature type="transmembrane region" description="Helical" evidence="8">
    <location>
        <begin position="112"/>
        <end position="132"/>
    </location>
</feature>
<keyword evidence="3 8" id="KW-0812">Transmembrane</keyword>
<keyword evidence="6 8" id="KW-0472">Membrane</keyword>
<feature type="transmembrane region" description="Helical" evidence="8">
    <location>
        <begin position="38"/>
        <end position="58"/>
    </location>
</feature>
<protein>
    <recommendedName>
        <fullName evidence="8">Putative manganese efflux pump MntP</fullName>
    </recommendedName>
</protein>
<evidence type="ECO:0000313" key="9">
    <source>
        <dbReference type="EMBL" id="MBC5997537.1"/>
    </source>
</evidence>
<dbReference type="InterPro" id="IPR003810">
    <property type="entry name" value="Mntp/YtaF"/>
</dbReference>
<dbReference type="HAMAP" id="MF_01521">
    <property type="entry name" value="MntP_pump"/>
    <property type="match status" value="1"/>
</dbReference>
<name>A0ABR7JRY2_9FIRM</name>
<evidence type="ECO:0000313" key="10">
    <source>
        <dbReference type="Proteomes" id="UP000609849"/>
    </source>
</evidence>
<keyword evidence="1 8" id="KW-0813">Transport</keyword>
<dbReference type="RefSeq" id="WP_153971849.1">
    <property type="nucleotide sequence ID" value="NZ_JACRWE010000005.1"/>
</dbReference>
<organism evidence="9 10">
    <name type="scientific">Romboutsia faecis</name>
    <dbReference type="NCBI Taxonomy" id="2764597"/>
    <lineage>
        <taxon>Bacteria</taxon>
        <taxon>Bacillati</taxon>
        <taxon>Bacillota</taxon>
        <taxon>Clostridia</taxon>
        <taxon>Peptostreptococcales</taxon>
        <taxon>Peptostreptococcaceae</taxon>
        <taxon>Romboutsia</taxon>
    </lineage>
</organism>
<comment type="caution">
    <text evidence="9">The sequence shown here is derived from an EMBL/GenBank/DDBJ whole genome shotgun (WGS) entry which is preliminary data.</text>
</comment>
<dbReference type="EMBL" id="JACRWE010000005">
    <property type="protein sequence ID" value="MBC5997537.1"/>
    <property type="molecule type" value="Genomic_DNA"/>
</dbReference>
<evidence type="ECO:0000256" key="1">
    <source>
        <dbReference type="ARBA" id="ARBA00022448"/>
    </source>
</evidence>
<evidence type="ECO:0000256" key="2">
    <source>
        <dbReference type="ARBA" id="ARBA00022475"/>
    </source>
</evidence>
<evidence type="ECO:0000256" key="4">
    <source>
        <dbReference type="ARBA" id="ARBA00022989"/>
    </source>
</evidence>
<reference evidence="9 10" key="1">
    <citation type="submission" date="2020-08" db="EMBL/GenBank/DDBJ databases">
        <authorList>
            <person name="Liu C."/>
            <person name="Sun Q."/>
        </authorList>
    </citation>
    <scope>NUCLEOTIDE SEQUENCE [LARGE SCALE GENOMIC DNA]</scope>
    <source>
        <strain evidence="9 10">NSJ-18</strain>
    </source>
</reference>
<proteinExistence type="inferred from homology"/>
<dbReference type="Pfam" id="PF02659">
    <property type="entry name" value="Mntp"/>
    <property type="match status" value="1"/>
</dbReference>
<evidence type="ECO:0000256" key="3">
    <source>
        <dbReference type="ARBA" id="ARBA00022692"/>
    </source>
</evidence>
<feature type="transmembrane region" description="Helical" evidence="8">
    <location>
        <begin position="6"/>
        <end position="26"/>
    </location>
</feature>
<comment type="similarity">
    <text evidence="8">Belongs to the MntP (TC 9.B.29) family.</text>
</comment>
<keyword evidence="5 8" id="KW-0406">Ion transport</keyword>
<feature type="transmembrane region" description="Helical" evidence="8">
    <location>
        <begin position="170"/>
        <end position="191"/>
    </location>
</feature>
<keyword evidence="4 8" id="KW-1133">Transmembrane helix</keyword>
<comment type="function">
    <text evidence="8">Probably functions as a manganese efflux pump.</text>
</comment>